<protein>
    <submittedName>
        <fullName evidence="2">LAMB1 protein</fullName>
    </submittedName>
</protein>
<evidence type="ECO:0000256" key="1">
    <source>
        <dbReference type="SAM" id="Coils"/>
    </source>
</evidence>
<keyword evidence="1" id="KW-0175">Coiled coil</keyword>
<feature type="coiled-coil region" evidence="1">
    <location>
        <begin position="460"/>
        <end position="498"/>
    </location>
</feature>
<dbReference type="OrthoDB" id="427014at2759"/>
<evidence type="ECO:0000313" key="3">
    <source>
        <dbReference type="Proteomes" id="UP000649617"/>
    </source>
</evidence>
<name>A0A812VJD0_SYMPI</name>
<organism evidence="2 3">
    <name type="scientific">Symbiodinium pilosum</name>
    <name type="common">Dinoflagellate</name>
    <dbReference type="NCBI Taxonomy" id="2952"/>
    <lineage>
        <taxon>Eukaryota</taxon>
        <taxon>Sar</taxon>
        <taxon>Alveolata</taxon>
        <taxon>Dinophyceae</taxon>
        <taxon>Suessiales</taxon>
        <taxon>Symbiodiniaceae</taxon>
        <taxon>Symbiodinium</taxon>
    </lineage>
</organism>
<dbReference type="Proteomes" id="UP000649617">
    <property type="component" value="Unassembled WGS sequence"/>
</dbReference>
<feature type="coiled-coil region" evidence="1">
    <location>
        <begin position="379"/>
        <end position="434"/>
    </location>
</feature>
<reference evidence="2" key="1">
    <citation type="submission" date="2021-02" db="EMBL/GenBank/DDBJ databases">
        <authorList>
            <person name="Dougan E. K."/>
            <person name="Rhodes N."/>
            <person name="Thang M."/>
            <person name="Chan C."/>
        </authorList>
    </citation>
    <scope>NUCLEOTIDE SEQUENCE</scope>
</reference>
<gene>
    <name evidence="2" type="primary">LAMB1</name>
    <name evidence="2" type="ORF">SPIL2461_LOCUS16428</name>
</gene>
<feature type="non-terminal residue" evidence="2">
    <location>
        <position position="545"/>
    </location>
</feature>
<evidence type="ECO:0000313" key="2">
    <source>
        <dbReference type="EMBL" id="CAE7627277.1"/>
    </source>
</evidence>
<accession>A0A812VJD0</accession>
<dbReference type="EMBL" id="CAJNIZ010042588">
    <property type="protein sequence ID" value="CAE7627277.1"/>
    <property type="molecule type" value="Genomic_DNA"/>
</dbReference>
<sequence length="545" mass="62356">DALAERALAEQPSRQNIGLSEAVVRDVVSVTIRDIVGIFESLLDRLLIEKKTETIRSMVVEFMTEDISATIAAGQEELKEQEIGHVLQDVRDLRSQMNGTEQAWEQRFDQVGELERALNSSNAESSNRFASLEARLRELEGTSVRHNALDLVLKDIAQDKENKTADISELFAKDEDTQRHLAELQHAVSSSLATKKELHEATQQVLDDMHHSSDEVTETLKELQSNVAWRTDVEDLDLRQRQKVTAVLSEVHKAQEGLKELGERFDAAQQQNHEVFARNVQVREMFSQYGELMEDLEKRLTEEQRKLDQQKVEKQDLQDKMSSVYGRMEELKVADEHISNGLRELAGMVTDLQAHTADMATRGYAEEVARKYADEVVRASTEKEEIDALRRDFIEEQERIRANVRQQQNNRRDLNAAIEELNDLRAKSVKVDKRCNSLEEGISSLKKQEAENWDTMQDTLNSQAHTYEDLKNTCEALRLELNEHAEKQQTEGERLRDQSTRQYLEQLDKALELQGKLNKLQLSHQELDATVKTHFPGITSAATFG</sequence>
<comment type="caution">
    <text evidence="2">The sequence shown here is derived from an EMBL/GenBank/DDBJ whole genome shotgun (WGS) entry which is preliminary data.</text>
</comment>
<feature type="coiled-coil region" evidence="1">
    <location>
        <begin position="251"/>
        <end position="320"/>
    </location>
</feature>
<proteinExistence type="predicted"/>
<keyword evidence="3" id="KW-1185">Reference proteome</keyword>
<dbReference type="AlphaFoldDB" id="A0A812VJD0"/>